<reference evidence="1 2" key="1">
    <citation type="submission" date="2019-07" db="EMBL/GenBank/DDBJ databases">
        <title>Genomic Encyclopedia of Archaeal and Bacterial Type Strains, Phase II (KMG-II): from individual species to whole genera.</title>
        <authorList>
            <person name="Goeker M."/>
        </authorList>
    </citation>
    <scope>NUCLEOTIDE SEQUENCE [LARGE SCALE GENOMIC DNA]</scope>
    <source>
        <strain evidence="1 2">ATCC BAA-1854</strain>
    </source>
</reference>
<accession>A0A562TLX7</accession>
<keyword evidence="2" id="KW-1185">Reference proteome</keyword>
<comment type="caution">
    <text evidence="1">The sequence shown here is derived from an EMBL/GenBank/DDBJ whole genome shotgun (WGS) entry which is preliminary data.</text>
</comment>
<dbReference type="EMBL" id="VLLI01000019">
    <property type="protein sequence ID" value="TWI94579.1"/>
    <property type="molecule type" value="Genomic_DNA"/>
</dbReference>
<protein>
    <submittedName>
        <fullName evidence="1">Uncharacterized protein</fullName>
    </submittedName>
</protein>
<evidence type="ECO:0000313" key="2">
    <source>
        <dbReference type="Proteomes" id="UP000317010"/>
    </source>
</evidence>
<name>A0A562TLX7_9SPHI</name>
<evidence type="ECO:0000313" key="1">
    <source>
        <dbReference type="EMBL" id="TWI94579.1"/>
    </source>
</evidence>
<dbReference type="RefSeq" id="WP_144916509.1">
    <property type="nucleotide sequence ID" value="NZ_VLLI01000019.1"/>
</dbReference>
<sequence>MEKKELSKVFHTMFSDTNIVEDNENGRLKGGFATLSSSQMLKLKGGVDATNNGNCGNCGNCGCPPPDNNGNCGNCGTCNPAS</sequence>
<organism evidence="1 2">
    <name type="scientific">Mucilaginibacter frigoritolerans</name>
    <dbReference type="NCBI Taxonomy" id="652788"/>
    <lineage>
        <taxon>Bacteria</taxon>
        <taxon>Pseudomonadati</taxon>
        <taxon>Bacteroidota</taxon>
        <taxon>Sphingobacteriia</taxon>
        <taxon>Sphingobacteriales</taxon>
        <taxon>Sphingobacteriaceae</taxon>
        <taxon>Mucilaginibacter</taxon>
    </lineage>
</organism>
<dbReference type="Proteomes" id="UP000317010">
    <property type="component" value="Unassembled WGS sequence"/>
</dbReference>
<gene>
    <name evidence="1" type="ORF">JN11_04689</name>
</gene>
<proteinExistence type="predicted"/>
<dbReference type="AlphaFoldDB" id="A0A562TLX7"/>